<feature type="non-terminal residue" evidence="9">
    <location>
        <position position="473"/>
    </location>
</feature>
<evidence type="ECO:0000256" key="4">
    <source>
        <dbReference type="ARBA" id="ARBA00022737"/>
    </source>
</evidence>
<comment type="caution">
    <text evidence="9">The sequence shown here is derived from an EMBL/GenBank/DDBJ whole genome shotgun (WGS) entry which is preliminary data.</text>
</comment>
<evidence type="ECO:0000256" key="6">
    <source>
        <dbReference type="SAM" id="MobiDB-lite"/>
    </source>
</evidence>
<keyword evidence="10" id="KW-1185">Reference proteome</keyword>
<feature type="compositionally biased region" description="Polar residues" evidence="6">
    <location>
        <begin position="406"/>
        <end position="421"/>
    </location>
</feature>
<evidence type="ECO:0000256" key="3">
    <source>
        <dbReference type="ARBA" id="ARBA00022729"/>
    </source>
</evidence>
<evidence type="ECO:0000256" key="5">
    <source>
        <dbReference type="ARBA" id="ARBA00038515"/>
    </source>
</evidence>
<keyword evidence="7" id="KW-0812">Transmembrane</keyword>
<dbReference type="Pfam" id="PF01657">
    <property type="entry name" value="Stress-antifung"/>
    <property type="match status" value="2"/>
</dbReference>
<reference evidence="9" key="1">
    <citation type="journal article" date="2021" name="J. Hered.">
        <title>Genome Assembly of Salicaceae Populus deltoides (Eastern Cottonwood) I-69 Based on Nanopore Sequencing and Hi-C Technologies.</title>
        <authorList>
            <person name="Bai S."/>
            <person name="Wu H."/>
            <person name="Zhang J."/>
            <person name="Pan Z."/>
            <person name="Zhao W."/>
            <person name="Li Z."/>
            <person name="Tong C."/>
        </authorList>
    </citation>
    <scope>NUCLEOTIDE SEQUENCE</scope>
    <source>
        <tissue evidence="9">Leaf</tissue>
    </source>
</reference>
<keyword evidence="7" id="KW-1133">Transmembrane helix</keyword>
<feature type="transmembrane region" description="Helical" evidence="7">
    <location>
        <begin position="425"/>
        <end position="449"/>
    </location>
</feature>
<dbReference type="CDD" id="cd23509">
    <property type="entry name" value="Gnk2-like"/>
    <property type="match status" value="2"/>
</dbReference>
<keyword evidence="3" id="KW-0732">Signal</keyword>
<dbReference type="EMBL" id="JACEGQ020000007">
    <property type="protein sequence ID" value="KAH8502485.1"/>
    <property type="molecule type" value="Genomic_DNA"/>
</dbReference>
<sequence length="473" mass="51352">MDSEGHRQRPILFWDCNKFPDLVGSTTYSQLGNLPATKLFVWPVASLWVLGKESHLGISKKQNQRGFGSSVISERTLPQFKSLSSSLVSSSLACSASDEILYLLFASSRLSSSHSTKGIPSESICVEVSFTIFTPAFTELTIMQSMMLDASFLLLVSCILHFYYLSKGQEVTYCDNSMNYTSGSAYQQNLNLTLTSLAANASLTGYYISTAGQNPNLVYGLINCPGFISNEVCKTCANSVTTKIIQLCPNQMSASVCNENCSLQYSDSQFFSTADSAIRLSVFSSQKADDPFLFRSQLGSLLGNISNNAAADTSRLAVGRTSYTSSIYINGMAQCTRNLTGSECLLCLQITISYITSLSSDSVGFRVYTLSCNIRYEIYSFFSLSSLPPPPPPPPPSTPTPPPSVQPNSTATATNDSTRKSPNTVGTVVISVAVTLAVITAILCGFLFWKKRKTKRVGDIVHHSRHDDSQPCS</sequence>
<dbReference type="InterPro" id="IPR002902">
    <property type="entry name" value="GNK2"/>
</dbReference>
<evidence type="ECO:0000256" key="2">
    <source>
        <dbReference type="ARBA" id="ARBA00022525"/>
    </source>
</evidence>
<organism evidence="9 10">
    <name type="scientific">Populus deltoides</name>
    <name type="common">Eastern poplar</name>
    <name type="synonym">Eastern cottonwood</name>
    <dbReference type="NCBI Taxonomy" id="3696"/>
    <lineage>
        <taxon>Eukaryota</taxon>
        <taxon>Viridiplantae</taxon>
        <taxon>Streptophyta</taxon>
        <taxon>Embryophyta</taxon>
        <taxon>Tracheophyta</taxon>
        <taxon>Spermatophyta</taxon>
        <taxon>Magnoliopsida</taxon>
        <taxon>eudicotyledons</taxon>
        <taxon>Gunneridae</taxon>
        <taxon>Pentapetalae</taxon>
        <taxon>rosids</taxon>
        <taxon>fabids</taxon>
        <taxon>Malpighiales</taxon>
        <taxon>Salicaceae</taxon>
        <taxon>Saliceae</taxon>
        <taxon>Populus</taxon>
    </lineage>
</organism>
<dbReference type="GO" id="GO:0005576">
    <property type="term" value="C:extracellular region"/>
    <property type="evidence" value="ECO:0007669"/>
    <property type="project" value="UniProtKB-SubCell"/>
</dbReference>
<dbReference type="PANTHER" id="PTHR32411:SF43">
    <property type="entry name" value="CYSTEINE-RICH REPEAT SECRETORY PROTEIN 38"/>
    <property type="match status" value="1"/>
</dbReference>
<dbReference type="InterPro" id="IPR038408">
    <property type="entry name" value="GNK2_sf"/>
</dbReference>
<name>A0A8T2YBF9_POPDE</name>
<protein>
    <recommendedName>
        <fullName evidence="8">Gnk2-homologous domain-containing protein</fullName>
    </recommendedName>
</protein>
<evidence type="ECO:0000259" key="8">
    <source>
        <dbReference type="PROSITE" id="PS51473"/>
    </source>
</evidence>
<keyword evidence="7" id="KW-0472">Membrane</keyword>
<evidence type="ECO:0000313" key="9">
    <source>
        <dbReference type="EMBL" id="KAH8502485.1"/>
    </source>
</evidence>
<dbReference type="Proteomes" id="UP000807159">
    <property type="component" value="Chromosome 7"/>
</dbReference>
<evidence type="ECO:0000256" key="7">
    <source>
        <dbReference type="SAM" id="Phobius"/>
    </source>
</evidence>
<keyword evidence="4" id="KW-0677">Repeat</keyword>
<proteinExistence type="inferred from homology"/>
<comment type="similarity">
    <text evidence="5">Belongs to the cysteine-rich repeat secretory protein family.</text>
</comment>
<evidence type="ECO:0000256" key="1">
    <source>
        <dbReference type="ARBA" id="ARBA00004613"/>
    </source>
</evidence>
<feature type="domain" description="Gnk2-homologous" evidence="8">
    <location>
        <begin position="276"/>
        <end position="381"/>
    </location>
</feature>
<dbReference type="InterPro" id="IPR050581">
    <property type="entry name" value="CRR_secretory_protein"/>
</dbReference>
<gene>
    <name evidence="9" type="ORF">H0E87_013965</name>
</gene>
<dbReference type="PROSITE" id="PS51473">
    <property type="entry name" value="GNK2"/>
    <property type="match status" value="2"/>
</dbReference>
<keyword evidence="2" id="KW-0964">Secreted</keyword>
<feature type="domain" description="Gnk2-homologous" evidence="8">
    <location>
        <begin position="168"/>
        <end position="270"/>
    </location>
</feature>
<dbReference type="AlphaFoldDB" id="A0A8T2YBF9"/>
<dbReference type="PANTHER" id="PTHR32411">
    <property type="entry name" value="CYSTEINE-RICH REPEAT SECRETORY PROTEIN 38-RELATED"/>
    <property type="match status" value="1"/>
</dbReference>
<comment type="subcellular location">
    <subcellularLocation>
        <location evidence="1">Secreted</location>
    </subcellularLocation>
</comment>
<feature type="compositionally biased region" description="Pro residues" evidence="6">
    <location>
        <begin position="389"/>
        <end position="405"/>
    </location>
</feature>
<accession>A0A8T2YBF9</accession>
<feature type="region of interest" description="Disordered" evidence="6">
    <location>
        <begin position="389"/>
        <end position="421"/>
    </location>
</feature>
<dbReference type="Gene3D" id="3.30.430.20">
    <property type="entry name" value="Gnk2 domain, C-X8-C-X2-C motif"/>
    <property type="match status" value="2"/>
</dbReference>
<evidence type="ECO:0000313" key="10">
    <source>
        <dbReference type="Proteomes" id="UP000807159"/>
    </source>
</evidence>